<evidence type="ECO:0008006" key="4">
    <source>
        <dbReference type="Google" id="ProtNLM"/>
    </source>
</evidence>
<dbReference type="Proteomes" id="UP000528457">
    <property type="component" value="Unassembled WGS sequence"/>
</dbReference>
<reference evidence="2 3" key="1">
    <citation type="submission" date="2020-08" db="EMBL/GenBank/DDBJ databases">
        <title>Genomic Encyclopedia of Type Strains, Phase IV (KMG-IV): sequencing the most valuable type-strain genomes for metagenomic binning, comparative biology and taxonomic classification.</title>
        <authorList>
            <person name="Goeker M."/>
        </authorList>
    </citation>
    <scope>NUCLEOTIDE SEQUENCE [LARGE SCALE GENOMIC DNA]</scope>
    <source>
        <strain evidence="2 3">DSM 22368</strain>
    </source>
</reference>
<dbReference type="InParanoid" id="A0A7X0MZ54"/>
<dbReference type="AlphaFoldDB" id="A0A7X0MZ54"/>
<evidence type="ECO:0000313" key="2">
    <source>
        <dbReference type="EMBL" id="MBB6522782.1"/>
    </source>
</evidence>
<sequence>MNDENLKQLKNYWFALKAALYQHYTASQRQIFKQFRLGSGLFFLGMVSIYGCYQLLEASLGREVGILISLMIVLSGFMIAMLAQIRLLIGRILHFIYH</sequence>
<comment type="caution">
    <text evidence="2">The sequence shown here is derived from an EMBL/GenBank/DDBJ whole genome shotgun (WGS) entry which is preliminary data.</text>
</comment>
<keyword evidence="3" id="KW-1185">Reference proteome</keyword>
<keyword evidence="1" id="KW-0472">Membrane</keyword>
<accession>A0A7X0MZ54</accession>
<dbReference type="EMBL" id="JACHHT010000002">
    <property type="protein sequence ID" value="MBB6522782.1"/>
    <property type="molecule type" value="Genomic_DNA"/>
</dbReference>
<proteinExistence type="predicted"/>
<evidence type="ECO:0000256" key="1">
    <source>
        <dbReference type="SAM" id="Phobius"/>
    </source>
</evidence>
<feature type="transmembrane region" description="Helical" evidence="1">
    <location>
        <begin position="37"/>
        <end position="56"/>
    </location>
</feature>
<keyword evidence="1" id="KW-0812">Transmembrane</keyword>
<feature type="transmembrane region" description="Helical" evidence="1">
    <location>
        <begin position="68"/>
        <end position="89"/>
    </location>
</feature>
<gene>
    <name evidence="2" type="ORF">HNR48_003067</name>
</gene>
<name>A0A7X0MZ54_9GAMM</name>
<evidence type="ECO:0000313" key="3">
    <source>
        <dbReference type="Proteomes" id="UP000528457"/>
    </source>
</evidence>
<dbReference type="RefSeq" id="WP_166845222.1">
    <property type="nucleotide sequence ID" value="NZ_JAAONY010000002.1"/>
</dbReference>
<protein>
    <recommendedName>
        <fullName evidence="4">DUF4231 domain-containing protein</fullName>
    </recommendedName>
</protein>
<keyword evidence="1" id="KW-1133">Transmembrane helix</keyword>
<organism evidence="2 3">
    <name type="scientific">Pseudoteredinibacter isoporae</name>
    <dbReference type="NCBI Taxonomy" id="570281"/>
    <lineage>
        <taxon>Bacteria</taxon>
        <taxon>Pseudomonadati</taxon>
        <taxon>Pseudomonadota</taxon>
        <taxon>Gammaproteobacteria</taxon>
        <taxon>Cellvibrionales</taxon>
        <taxon>Cellvibrionaceae</taxon>
        <taxon>Pseudoteredinibacter</taxon>
    </lineage>
</organism>